<dbReference type="PANTHER" id="PTHR43441:SF12">
    <property type="entry name" value="RIBOSOMAL N-ACETYLTRANSFERASE YDAF-RELATED"/>
    <property type="match status" value="1"/>
</dbReference>
<dbReference type="SUPFAM" id="SSF55729">
    <property type="entry name" value="Acyl-CoA N-acyltransferases (Nat)"/>
    <property type="match status" value="1"/>
</dbReference>
<dbReference type="EMBL" id="PGEX01000001">
    <property type="protein sequence ID" value="PJJ41630.1"/>
    <property type="molecule type" value="Genomic_DNA"/>
</dbReference>
<keyword evidence="2" id="KW-0808">Transferase</keyword>
<proteinExistence type="predicted"/>
<dbReference type="PANTHER" id="PTHR43441">
    <property type="entry name" value="RIBOSOMAL-PROTEIN-SERINE ACETYLTRANSFERASE"/>
    <property type="match status" value="1"/>
</dbReference>
<dbReference type="GO" id="GO:0008999">
    <property type="term" value="F:protein-N-terminal-alanine acetyltransferase activity"/>
    <property type="evidence" value="ECO:0007669"/>
    <property type="project" value="TreeGrafter"/>
</dbReference>
<protein>
    <submittedName>
        <fullName evidence="2">Ribosomal-protein-serine acetyltransferase</fullName>
    </submittedName>
</protein>
<evidence type="ECO:0000313" key="2">
    <source>
        <dbReference type="EMBL" id="PJJ41630.1"/>
    </source>
</evidence>
<sequence length="189" mass="21112">MCKTSNEFYEMPEEVLEGERVTLAFLEPEDSEEVLYLVDSSRDSLGAWLPWVENFTEIGDAYSAISAYQMQRDMANGGAFGIRRLEDGALVGEVVLQWIDWKNRSASFGYFLGSAFEGEGLATEAMNLALGYIQNLGIHRVEISAAVENKKSCALAKRLGFEQEGIAKDAEFLHGKWQNHAKFAKIMPN</sequence>
<accession>A0A2M9A7D4</accession>
<dbReference type="InterPro" id="IPR000182">
    <property type="entry name" value="GNAT_dom"/>
</dbReference>
<comment type="caution">
    <text evidence="2">The sequence shown here is derived from an EMBL/GenBank/DDBJ whole genome shotgun (WGS) entry which is preliminary data.</text>
</comment>
<gene>
    <name evidence="2" type="ORF">BGX16_1617</name>
</gene>
<feature type="domain" description="N-acetyltransferase" evidence="1">
    <location>
        <begin position="21"/>
        <end position="179"/>
    </location>
</feature>
<dbReference type="InterPro" id="IPR051908">
    <property type="entry name" value="Ribosomal_N-acetyltransferase"/>
</dbReference>
<evidence type="ECO:0000313" key="3">
    <source>
        <dbReference type="Proteomes" id="UP000231134"/>
    </source>
</evidence>
<organism evidence="2 3">
    <name type="scientific">Hallerella succinigenes</name>
    <dbReference type="NCBI Taxonomy" id="1896222"/>
    <lineage>
        <taxon>Bacteria</taxon>
        <taxon>Pseudomonadati</taxon>
        <taxon>Fibrobacterota</taxon>
        <taxon>Fibrobacteria</taxon>
        <taxon>Fibrobacterales</taxon>
        <taxon>Fibrobacteraceae</taxon>
        <taxon>Hallerella</taxon>
    </lineage>
</organism>
<dbReference type="Pfam" id="PF13302">
    <property type="entry name" value="Acetyltransf_3"/>
    <property type="match status" value="1"/>
</dbReference>
<dbReference type="InterPro" id="IPR016181">
    <property type="entry name" value="Acyl_CoA_acyltransferase"/>
</dbReference>
<dbReference type="Gene3D" id="3.40.630.30">
    <property type="match status" value="1"/>
</dbReference>
<dbReference type="Proteomes" id="UP000231134">
    <property type="component" value="Unassembled WGS sequence"/>
</dbReference>
<name>A0A2M9A7D4_9BACT</name>
<dbReference type="PROSITE" id="PS51186">
    <property type="entry name" value="GNAT"/>
    <property type="match status" value="1"/>
</dbReference>
<keyword evidence="3" id="KW-1185">Reference proteome</keyword>
<dbReference type="GO" id="GO:1990189">
    <property type="term" value="F:protein N-terminal-serine acetyltransferase activity"/>
    <property type="evidence" value="ECO:0007669"/>
    <property type="project" value="TreeGrafter"/>
</dbReference>
<evidence type="ECO:0000259" key="1">
    <source>
        <dbReference type="PROSITE" id="PS51186"/>
    </source>
</evidence>
<dbReference type="GO" id="GO:0005737">
    <property type="term" value="C:cytoplasm"/>
    <property type="evidence" value="ECO:0007669"/>
    <property type="project" value="TreeGrafter"/>
</dbReference>
<dbReference type="AlphaFoldDB" id="A0A2M9A7D4"/>
<reference evidence="2 3" key="1">
    <citation type="submission" date="2017-11" db="EMBL/GenBank/DDBJ databases">
        <title>Animal gut microbial communities from fecal samples from Wisconsin, USA.</title>
        <authorList>
            <person name="Neumann A."/>
        </authorList>
    </citation>
    <scope>NUCLEOTIDE SEQUENCE [LARGE SCALE GENOMIC DNA]</scope>
    <source>
        <strain evidence="2 3">UWS3</strain>
    </source>
</reference>